<feature type="transmembrane region" description="Helical" evidence="9">
    <location>
        <begin position="12"/>
        <end position="35"/>
    </location>
</feature>
<keyword evidence="4" id="KW-0762">Sugar transport</keyword>
<feature type="transmembrane region" description="Helical" evidence="9">
    <location>
        <begin position="214"/>
        <end position="238"/>
    </location>
</feature>
<evidence type="ECO:0000313" key="11">
    <source>
        <dbReference type="Proteomes" id="UP001233836"/>
    </source>
</evidence>
<keyword evidence="8 9" id="KW-0472">Membrane</keyword>
<feature type="transmembrane region" description="Helical" evidence="9">
    <location>
        <begin position="77"/>
        <end position="99"/>
    </location>
</feature>
<feature type="transmembrane region" description="Helical" evidence="9">
    <location>
        <begin position="105"/>
        <end position="125"/>
    </location>
</feature>
<proteinExistence type="inferred from homology"/>
<keyword evidence="5 9" id="KW-0812">Transmembrane</keyword>
<feature type="transmembrane region" description="Helical" evidence="9">
    <location>
        <begin position="250"/>
        <end position="270"/>
    </location>
</feature>
<evidence type="ECO:0000313" key="10">
    <source>
        <dbReference type="EMBL" id="MDQ0173472.1"/>
    </source>
</evidence>
<gene>
    <name evidence="10" type="ORF">J2T19_004965</name>
</gene>
<accession>A0ABT9WJS6</accession>
<evidence type="ECO:0000256" key="7">
    <source>
        <dbReference type="ARBA" id="ARBA00022989"/>
    </source>
</evidence>
<dbReference type="Pfam" id="PF03812">
    <property type="entry name" value="KdgT"/>
    <property type="match status" value="1"/>
</dbReference>
<evidence type="ECO:0000256" key="8">
    <source>
        <dbReference type="ARBA" id="ARBA00023136"/>
    </source>
</evidence>
<dbReference type="InterPro" id="IPR004684">
    <property type="entry name" value="2keto-3dGluconate_permease"/>
</dbReference>
<name>A0ABT9WJS6_9BACL</name>
<keyword evidence="3" id="KW-1003">Cell membrane</keyword>
<sequence length="321" mass="33430">MNILGRMKRIPGGLLIVPMMLAAVINTVFPSFFQIGDPTTALFASKGTMVLIGMILLVSGTQLNLSQLLVTLKRAGVLCASRILISVLFGWAFVHFFGISGVGGVSAVAFIAVLTSCNPGLYLALMNTYGDDVDRAAFGILNLIAVPVIPVMILNSASGVGIDLLSVLATLVPFLVGISLGNLDANIQKMFAPGTLILLPFLGTSFGSNIDLRIAFQSSLSGLLVTVLFMLICMIPLIGVDRTILKRPGYAAAATCSVAGLSMVVPSMAAEFNAAYAPYVDTAIAQIAFAVILTSLTVPYIVKRLAGAGVKASIAAIKSSE</sequence>
<comment type="similarity">
    <text evidence="1">Belongs to the KdgT transporter family.</text>
</comment>
<dbReference type="EMBL" id="JAUSTI010000020">
    <property type="protein sequence ID" value="MDQ0173472.1"/>
    <property type="molecule type" value="Genomic_DNA"/>
</dbReference>
<feature type="transmembrane region" description="Helical" evidence="9">
    <location>
        <begin position="47"/>
        <end position="65"/>
    </location>
</feature>
<organism evidence="10 11">
    <name type="scientific">Paenibacillus tundrae</name>
    <dbReference type="NCBI Taxonomy" id="528187"/>
    <lineage>
        <taxon>Bacteria</taxon>
        <taxon>Bacillati</taxon>
        <taxon>Bacillota</taxon>
        <taxon>Bacilli</taxon>
        <taxon>Bacillales</taxon>
        <taxon>Paenibacillaceae</taxon>
        <taxon>Paenibacillus</taxon>
    </lineage>
</organism>
<evidence type="ECO:0000256" key="9">
    <source>
        <dbReference type="SAM" id="Phobius"/>
    </source>
</evidence>
<reference evidence="10 11" key="1">
    <citation type="submission" date="2023-07" db="EMBL/GenBank/DDBJ databases">
        <title>Sorghum-associated microbial communities from plants grown in Nebraska, USA.</title>
        <authorList>
            <person name="Schachtman D."/>
        </authorList>
    </citation>
    <scope>NUCLEOTIDE SEQUENCE [LARGE SCALE GENOMIC DNA]</scope>
    <source>
        <strain evidence="10 11">DS1314</strain>
    </source>
</reference>
<evidence type="ECO:0000256" key="1">
    <source>
        <dbReference type="ARBA" id="ARBA00006430"/>
    </source>
</evidence>
<keyword evidence="7 9" id="KW-1133">Transmembrane helix</keyword>
<evidence type="ECO:0000256" key="6">
    <source>
        <dbReference type="ARBA" id="ARBA00022847"/>
    </source>
</evidence>
<evidence type="ECO:0000256" key="2">
    <source>
        <dbReference type="ARBA" id="ARBA00022448"/>
    </source>
</evidence>
<feature type="transmembrane region" description="Helical" evidence="9">
    <location>
        <begin position="282"/>
        <end position="302"/>
    </location>
</feature>
<keyword evidence="6" id="KW-0769">Symport</keyword>
<protein>
    <submittedName>
        <fullName evidence="10">2-keto-3-deoxygluconate permease</fullName>
    </submittedName>
</protein>
<evidence type="ECO:0000256" key="5">
    <source>
        <dbReference type="ARBA" id="ARBA00022692"/>
    </source>
</evidence>
<keyword evidence="11" id="KW-1185">Reference proteome</keyword>
<keyword evidence="2" id="KW-0813">Transport</keyword>
<dbReference type="Proteomes" id="UP001233836">
    <property type="component" value="Unassembled WGS sequence"/>
</dbReference>
<comment type="caution">
    <text evidence="10">The sequence shown here is derived from an EMBL/GenBank/DDBJ whole genome shotgun (WGS) entry which is preliminary data.</text>
</comment>
<evidence type="ECO:0000256" key="4">
    <source>
        <dbReference type="ARBA" id="ARBA00022597"/>
    </source>
</evidence>
<feature type="transmembrane region" description="Helical" evidence="9">
    <location>
        <begin position="137"/>
        <end position="158"/>
    </location>
</feature>
<feature type="transmembrane region" description="Helical" evidence="9">
    <location>
        <begin position="164"/>
        <end position="183"/>
    </location>
</feature>
<dbReference type="RefSeq" id="WP_307220533.1">
    <property type="nucleotide sequence ID" value="NZ_JAUSTI010000020.1"/>
</dbReference>
<feature type="transmembrane region" description="Helical" evidence="9">
    <location>
        <begin position="190"/>
        <end position="208"/>
    </location>
</feature>
<evidence type="ECO:0000256" key="3">
    <source>
        <dbReference type="ARBA" id="ARBA00022475"/>
    </source>
</evidence>